<dbReference type="EMBL" id="MGEJ01000004">
    <property type="protein sequence ID" value="OGL81600.1"/>
    <property type="molecule type" value="Genomic_DNA"/>
</dbReference>
<dbReference type="GO" id="GO:0008237">
    <property type="term" value="F:metallopeptidase activity"/>
    <property type="evidence" value="ECO:0007669"/>
    <property type="project" value="UniProtKB-KW"/>
</dbReference>
<dbReference type="PANTHER" id="PTHR30471:SF3">
    <property type="entry name" value="UPF0758 PROTEIN YEES-RELATED"/>
    <property type="match status" value="1"/>
</dbReference>
<sequence length="229" mass="25795">MGEQKQKHKGAGHRKRLREKFLQSGLDGFLDYEIVELLLTLGTPLKDCKSMAKDAIKEFKGLRNVLDASLEDLQKVKGIGPSNAFGIKLFQAMSERYAKEQIQKKIILDSPRAVVSYLQKSLGLEKKERFVILSLDTRNNLIKVSNISVGTLNASIVHPREVFKEAIQCSAVGIIIAHNHPSGYIKPSQEDIMITERLCKSGETVDIEVLDHIIVSRSNYFSFKEERVI</sequence>
<keyword evidence="1" id="KW-0645">Protease</keyword>
<comment type="caution">
    <text evidence="8">The sequence shown here is derived from an EMBL/GenBank/DDBJ whole genome shotgun (WGS) entry which is preliminary data.</text>
</comment>
<dbReference type="STRING" id="1802401.A3B21_04245"/>
<evidence type="ECO:0000259" key="7">
    <source>
        <dbReference type="PROSITE" id="PS50249"/>
    </source>
</evidence>
<dbReference type="Gene3D" id="3.40.140.10">
    <property type="entry name" value="Cytidine Deaminase, domain 2"/>
    <property type="match status" value="1"/>
</dbReference>
<keyword evidence="2" id="KW-0479">Metal-binding</keyword>
<gene>
    <name evidence="8" type="ORF">A3B21_04245</name>
</gene>
<dbReference type="PANTHER" id="PTHR30471">
    <property type="entry name" value="DNA REPAIR PROTEIN RADC"/>
    <property type="match status" value="1"/>
</dbReference>
<dbReference type="InterPro" id="IPR046778">
    <property type="entry name" value="UPF0758_N"/>
</dbReference>
<dbReference type="CDD" id="cd08071">
    <property type="entry name" value="MPN_DUF2466"/>
    <property type="match status" value="1"/>
</dbReference>
<dbReference type="Pfam" id="PF20582">
    <property type="entry name" value="UPF0758_N"/>
    <property type="match status" value="1"/>
</dbReference>
<reference evidence="8 9" key="1">
    <citation type="journal article" date="2016" name="Nat. Commun.">
        <title>Thousands of microbial genomes shed light on interconnected biogeochemical processes in an aquifer system.</title>
        <authorList>
            <person name="Anantharaman K."/>
            <person name="Brown C.T."/>
            <person name="Hug L.A."/>
            <person name="Sharon I."/>
            <person name="Castelle C.J."/>
            <person name="Probst A.J."/>
            <person name="Thomas B.C."/>
            <person name="Singh A."/>
            <person name="Wilkins M.J."/>
            <person name="Karaoz U."/>
            <person name="Brodie E.L."/>
            <person name="Williams K.H."/>
            <person name="Hubbard S.S."/>
            <person name="Banfield J.F."/>
        </authorList>
    </citation>
    <scope>NUCLEOTIDE SEQUENCE [LARGE SCALE GENOMIC DNA]</scope>
</reference>
<proteinExistence type="inferred from homology"/>
<dbReference type="InterPro" id="IPR001405">
    <property type="entry name" value="UPF0758"/>
</dbReference>
<evidence type="ECO:0000256" key="2">
    <source>
        <dbReference type="ARBA" id="ARBA00022723"/>
    </source>
</evidence>
<organism evidence="8 9">
    <name type="scientific">Candidatus Uhrbacteria bacterium RIFCSPLOWO2_01_FULL_47_24</name>
    <dbReference type="NCBI Taxonomy" id="1802401"/>
    <lineage>
        <taxon>Bacteria</taxon>
        <taxon>Candidatus Uhriibacteriota</taxon>
    </lineage>
</organism>
<dbReference type="InterPro" id="IPR025657">
    <property type="entry name" value="RadC_JAB"/>
</dbReference>
<keyword evidence="3" id="KW-0378">Hydrolase</keyword>
<dbReference type="InterPro" id="IPR010994">
    <property type="entry name" value="RuvA_2-like"/>
</dbReference>
<keyword evidence="4" id="KW-0862">Zinc</keyword>
<dbReference type="Gene3D" id="1.10.150.20">
    <property type="entry name" value="5' to 3' exonuclease, C-terminal subdomain"/>
    <property type="match status" value="1"/>
</dbReference>
<dbReference type="PROSITE" id="PS50249">
    <property type="entry name" value="MPN"/>
    <property type="match status" value="1"/>
</dbReference>
<protein>
    <recommendedName>
        <fullName evidence="7">MPN domain-containing protein</fullName>
    </recommendedName>
</protein>
<name>A0A1F7UTG8_9BACT</name>
<dbReference type="PROSITE" id="PS01302">
    <property type="entry name" value="UPF0758"/>
    <property type="match status" value="1"/>
</dbReference>
<dbReference type="GO" id="GO:0046872">
    <property type="term" value="F:metal ion binding"/>
    <property type="evidence" value="ECO:0007669"/>
    <property type="project" value="UniProtKB-KW"/>
</dbReference>
<evidence type="ECO:0000256" key="3">
    <source>
        <dbReference type="ARBA" id="ARBA00022801"/>
    </source>
</evidence>
<dbReference type="GO" id="GO:0006508">
    <property type="term" value="P:proteolysis"/>
    <property type="evidence" value="ECO:0007669"/>
    <property type="project" value="UniProtKB-KW"/>
</dbReference>
<dbReference type="InterPro" id="IPR020891">
    <property type="entry name" value="UPF0758_CS"/>
</dbReference>
<feature type="domain" description="MPN" evidence="7">
    <location>
        <begin position="107"/>
        <end position="229"/>
    </location>
</feature>
<evidence type="ECO:0000256" key="1">
    <source>
        <dbReference type="ARBA" id="ARBA00022670"/>
    </source>
</evidence>
<dbReference type="Pfam" id="PF04002">
    <property type="entry name" value="RadC"/>
    <property type="match status" value="1"/>
</dbReference>
<evidence type="ECO:0000313" key="8">
    <source>
        <dbReference type="EMBL" id="OGL81600.1"/>
    </source>
</evidence>
<keyword evidence="5" id="KW-0482">Metalloprotease</keyword>
<dbReference type="Proteomes" id="UP000176897">
    <property type="component" value="Unassembled WGS sequence"/>
</dbReference>
<comment type="similarity">
    <text evidence="6">Belongs to the UPF0758 family.</text>
</comment>
<dbReference type="NCBIfam" id="NF000642">
    <property type="entry name" value="PRK00024.1"/>
    <property type="match status" value="1"/>
</dbReference>
<dbReference type="NCBIfam" id="TIGR00608">
    <property type="entry name" value="radc"/>
    <property type="match status" value="1"/>
</dbReference>
<dbReference type="AlphaFoldDB" id="A0A1F7UTG8"/>
<accession>A0A1F7UTG8</accession>
<evidence type="ECO:0000256" key="5">
    <source>
        <dbReference type="ARBA" id="ARBA00023049"/>
    </source>
</evidence>
<dbReference type="InterPro" id="IPR037518">
    <property type="entry name" value="MPN"/>
</dbReference>
<evidence type="ECO:0000313" key="9">
    <source>
        <dbReference type="Proteomes" id="UP000176897"/>
    </source>
</evidence>
<evidence type="ECO:0000256" key="6">
    <source>
        <dbReference type="RuleBase" id="RU003797"/>
    </source>
</evidence>
<evidence type="ECO:0000256" key="4">
    <source>
        <dbReference type="ARBA" id="ARBA00022833"/>
    </source>
</evidence>
<dbReference type="SUPFAM" id="SSF47781">
    <property type="entry name" value="RuvA domain 2-like"/>
    <property type="match status" value="1"/>
</dbReference>